<reference evidence="3" key="1">
    <citation type="submission" date="2020-10" db="EMBL/GenBank/DDBJ databases">
        <title>Complete genome sequence of Bacillus velezensis NST6.</title>
        <authorList>
            <person name="Choi J."/>
        </authorList>
    </citation>
    <scope>NUCLEOTIDE SEQUENCE [LARGE SCALE GENOMIC DNA]</scope>
    <source>
        <strain evidence="3">NST6</strain>
    </source>
</reference>
<gene>
    <name evidence="2" type="ORF">BACVE_000132</name>
</gene>
<dbReference type="AlphaFoldDB" id="A0A410L215"/>
<dbReference type="RefSeq" id="WP_017417713.1">
    <property type="nucleotide sequence ID" value="NZ_AP024501.1"/>
</dbReference>
<dbReference type="KEGG" id="bmp:NG74_01514"/>
<keyword evidence="1" id="KW-1133">Transmembrane helix</keyword>
<evidence type="ECO:0000313" key="3">
    <source>
        <dbReference type="Proteomes" id="UP000587477"/>
    </source>
</evidence>
<evidence type="ECO:0000256" key="1">
    <source>
        <dbReference type="SAM" id="Phobius"/>
    </source>
</evidence>
<name>A0A410L215_BACVE</name>
<evidence type="ECO:0000313" key="2">
    <source>
        <dbReference type="EMBL" id="QOY25204.1"/>
    </source>
</evidence>
<sequence length="89" mass="10526">MNNKEKKAVFFDLYDLYKEGELEGGTLQWMKEHEPLFGAEAENRKGQNEHGLNAPSGDIRQIKYMKCLTYGLYGFFIVLSIWMTVWFYF</sequence>
<dbReference type="Proteomes" id="UP000587477">
    <property type="component" value="Chromosome"/>
</dbReference>
<proteinExistence type="predicted"/>
<protein>
    <submittedName>
        <fullName evidence="2">Uncharacterized protein</fullName>
    </submittedName>
</protein>
<keyword evidence="1" id="KW-0472">Membrane</keyword>
<accession>A0A410L215</accession>
<keyword evidence="1" id="KW-0812">Transmembrane</keyword>
<dbReference type="EMBL" id="CP063687">
    <property type="protein sequence ID" value="QOY25204.1"/>
    <property type="molecule type" value="Genomic_DNA"/>
</dbReference>
<feature type="transmembrane region" description="Helical" evidence="1">
    <location>
        <begin position="70"/>
        <end position="88"/>
    </location>
</feature>
<organism evidence="2 3">
    <name type="scientific">Bacillus velezensis</name>
    <dbReference type="NCBI Taxonomy" id="492670"/>
    <lineage>
        <taxon>Bacteria</taxon>
        <taxon>Bacillati</taxon>
        <taxon>Bacillota</taxon>
        <taxon>Bacilli</taxon>
        <taxon>Bacillales</taxon>
        <taxon>Bacillaceae</taxon>
        <taxon>Bacillus</taxon>
        <taxon>Bacillus amyloliquefaciens group</taxon>
    </lineage>
</organism>